<gene>
    <name evidence="1" type="ORF">KFK09_013129</name>
</gene>
<proteinExistence type="predicted"/>
<evidence type="ECO:0000313" key="2">
    <source>
        <dbReference type="Proteomes" id="UP000829196"/>
    </source>
</evidence>
<dbReference type="AlphaFoldDB" id="A0A8T3B7X3"/>
<sequence>MSNPVLDQDHFRPLREYTNPIVDEIHQRISRPTIQANNFELKSFIIQIVQISQFGETPIEDHNLHLVSFLEICTTFKYNDISDDVIRLKLFSFSLKGGTRLRYSSDALWETLKEKTVGGRHVDKFKKLT</sequence>
<evidence type="ECO:0000313" key="1">
    <source>
        <dbReference type="EMBL" id="KAI0507011.1"/>
    </source>
</evidence>
<dbReference type="OrthoDB" id="694224at2759"/>
<protein>
    <submittedName>
        <fullName evidence="1">Uncharacterized protein</fullName>
    </submittedName>
</protein>
<name>A0A8T3B7X3_DENNO</name>
<keyword evidence="2" id="KW-1185">Reference proteome</keyword>
<comment type="caution">
    <text evidence="1">The sequence shown here is derived from an EMBL/GenBank/DDBJ whole genome shotgun (WGS) entry which is preliminary data.</text>
</comment>
<dbReference type="EMBL" id="JAGYWB010000010">
    <property type="protein sequence ID" value="KAI0507011.1"/>
    <property type="molecule type" value="Genomic_DNA"/>
</dbReference>
<dbReference type="Proteomes" id="UP000829196">
    <property type="component" value="Unassembled WGS sequence"/>
</dbReference>
<reference evidence="1" key="1">
    <citation type="journal article" date="2022" name="Front. Genet.">
        <title>Chromosome-Scale Assembly of the Dendrobium nobile Genome Provides Insights Into the Molecular Mechanism of the Biosynthesis of the Medicinal Active Ingredient of Dendrobium.</title>
        <authorList>
            <person name="Xu Q."/>
            <person name="Niu S.-C."/>
            <person name="Li K.-L."/>
            <person name="Zheng P.-J."/>
            <person name="Zhang X.-J."/>
            <person name="Jia Y."/>
            <person name="Liu Y."/>
            <person name="Niu Y.-X."/>
            <person name="Yu L.-H."/>
            <person name="Chen D.-F."/>
            <person name="Zhang G.-Q."/>
        </authorList>
    </citation>
    <scope>NUCLEOTIDE SEQUENCE</scope>
    <source>
        <tissue evidence="1">Leaf</tissue>
    </source>
</reference>
<organism evidence="1 2">
    <name type="scientific">Dendrobium nobile</name>
    <name type="common">Orchid</name>
    <dbReference type="NCBI Taxonomy" id="94219"/>
    <lineage>
        <taxon>Eukaryota</taxon>
        <taxon>Viridiplantae</taxon>
        <taxon>Streptophyta</taxon>
        <taxon>Embryophyta</taxon>
        <taxon>Tracheophyta</taxon>
        <taxon>Spermatophyta</taxon>
        <taxon>Magnoliopsida</taxon>
        <taxon>Liliopsida</taxon>
        <taxon>Asparagales</taxon>
        <taxon>Orchidaceae</taxon>
        <taxon>Epidendroideae</taxon>
        <taxon>Malaxideae</taxon>
        <taxon>Dendrobiinae</taxon>
        <taxon>Dendrobium</taxon>
    </lineage>
</organism>
<accession>A0A8T3B7X3</accession>